<reference evidence="1 2" key="1">
    <citation type="submission" date="2019-01" db="EMBL/GenBank/DDBJ databases">
        <title>Genomic analysis of febrile catheter-associated UTI E. coli isolates.</title>
        <authorList>
            <person name="Potter R."/>
            <person name="Zou Z."/>
            <person name="Henderson J."/>
            <person name="Dantas G."/>
        </authorList>
    </citation>
    <scope>NUCLEOTIDE SEQUENCE [LARGE SCALE GENOMIC DNA]</scope>
    <source>
        <strain evidence="1 2">29_CAASB</strain>
    </source>
</reference>
<dbReference type="PANTHER" id="PTHR11846:SF0">
    <property type="entry name" value="ADENYLOSUCCINATE SYNTHETASE"/>
    <property type="match status" value="1"/>
</dbReference>
<organism evidence="1 2">
    <name type="scientific">Escherichia coli</name>
    <dbReference type="NCBI Taxonomy" id="562"/>
    <lineage>
        <taxon>Bacteria</taxon>
        <taxon>Pseudomonadati</taxon>
        <taxon>Pseudomonadota</taxon>
        <taxon>Gammaproteobacteria</taxon>
        <taxon>Enterobacterales</taxon>
        <taxon>Enterobacteriaceae</taxon>
        <taxon>Escherichia</taxon>
    </lineage>
</organism>
<dbReference type="InterPro" id="IPR001114">
    <property type="entry name" value="Adenylosuccinate_synthetase"/>
</dbReference>
<dbReference type="PANTHER" id="PTHR11846">
    <property type="entry name" value="ADENYLOSUCCINATE SYNTHETASE"/>
    <property type="match status" value="1"/>
</dbReference>
<dbReference type="EC" id="6.3.4.4" evidence="1"/>
<keyword evidence="1" id="KW-0436">Ligase</keyword>
<evidence type="ECO:0000313" key="1">
    <source>
        <dbReference type="EMBL" id="RXC71656.1"/>
    </source>
</evidence>
<dbReference type="Gene3D" id="3.90.170.10">
    <property type="entry name" value="Adenylosuccinate Synthetase, subunit A, domain 3"/>
    <property type="match status" value="1"/>
</dbReference>
<comment type="caution">
    <text evidence="1">The sequence shown here is derived from an EMBL/GenBank/DDBJ whole genome shotgun (WGS) entry which is preliminary data.</text>
</comment>
<dbReference type="GO" id="GO:0046040">
    <property type="term" value="P:IMP metabolic process"/>
    <property type="evidence" value="ECO:0007669"/>
    <property type="project" value="TreeGrafter"/>
</dbReference>
<dbReference type="EMBL" id="SCJN01001481">
    <property type="protein sequence ID" value="RXC71656.1"/>
    <property type="molecule type" value="Genomic_DNA"/>
</dbReference>
<feature type="non-terminal residue" evidence="1">
    <location>
        <position position="1"/>
    </location>
</feature>
<dbReference type="GO" id="GO:0044208">
    <property type="term" value="P:'de novo' AMP biosynthetic process"/>
    <property type="evidence" value="ECO:0007669"/>
    <property type="project" value="TreeGrafter"/>
</dbReference>
<sequence>LCVAYRMPDGREVTTTPLAADDWKGLEPIYETMPGWSESTFGVKDRSGLPQAALNYIKRIEELTGVPIDIISTGPDRTETMILRDPFDA</sequence>
<protein>
    <submittedName>
        <fullName evidence="1">Adenylosuccinate synthase</fullName>
        <ecNumber evidence="1">6.3.4.4</ecNumber>
    </submittedName>
</protein>
<dbReference type="AlphaFoldDB" id="A0A444R084"/>
<accession>A0A444R084</accession>
<dbReference type="Proteomes" id="UP000288730">
    <property type="component" value="Unassembled WGS sequence"/>
</dbReference>
<dbReference type="HAMAP" id="MF_00011">
    <property type="entry name" value="Adenylosucc_synth"/>
    <property type="match status" value="1"/>
</dbReference>
<dbReference type="SUPFAM" id="SSF52540">
    <property type="entry name" value="P-loop containing nucleoside triphosphate hydrolases"/>
    <property type="match status" value="1"/>
</dbReference>
<dbReference type="GO" id="GO:0000166">
    <property type="term" value="F:nucleotide binding"/>
    <property type="evidence" value="ECO:0007669"/>
    <property type="project" value="InterPro"/>
</dbReference>
<name>A0A444R084_ECOLX</name>
<dbReference type="GO" id="GO:0005737">
    <property type="term" value="C:cytoplasm"/>
    <property type="evidence" value="ECO:0007669"/>
    <property type="project" value="TreeGrafter"/>
</dbReference>
<dbReference type="GO" id="GO:0004019">
    <property type="term" value="F:adenylosuccinate synthase activity"/>
    <property type="evidence" value="ECO:0007669"/>
    <property type="project" value="UniProtKB-EC"/>
</dbReference>
<dbReference type="InterPro" id="IPR027417">
    <property type="entry name" value="P-loop_NTPase"/>
</dbReference>
<dbReference type="InterPro" id="IPR042111">
    <property type="entry name" value="Adenylosuccinate_synth_dom3"/>
</dbReference>
<evidence type="ECO:0000313" key="2">
    <source>
        <dbReference type="Proteomes" id="UP000288730"/>
    </source>
</evidence>
<proteinExistence type="inferred from homology"/>
<dbReference type="SMART" id="SM00788">
    <property type="entry name" value="Adenylsucc_synt"/>
    <property type="match status" value="1"/>
</dbReference>
<gene>
    <name evidence="1" type="ORF">EPS76_35770</name>
</gene>
<dbReference type="Pfam" id="PF00709">
    <property type="entry name" value="Adenylsucc_synt"/>
    <property type="match status" value="1"/>
</dbReference>